<dbReference type="InterPro" id="IPR001374">
    <property type="entry name" value="R3H_dom"/>
</dbReference>
<name>A0A1T4SBG3_9FIRM</name>
<evidence type="ECO:0000256" key="6">
    <source>
        <dbReference type="HAMAP-Rule" id="MF_00867"/>
    </source>
</evidence>
<evidence type="ECO:0000256" key="1">
    <source>
        <dbReference type="ARBA" id="ARBA00022490"/>
    </source>
</evidence>
<evidence type="ECO:0000256" key="4">
    <source>
        <dbReference type="ARBA" id="ARBA00023186"/>
    </source>
</evidence>
<protein>
    <recommendedName>
        <fullName evidence="6">RNA-binding protein KhpB</fullName>
    </recommendedName>
    <alternativeName>
        <fullName evidence="6">RNA-binding protein EloR</fullName>
    </alternativeName>
</protein>
<dbReference type="GO" id="GO:0005737">
    <property type="term" value="C:cytoplasm"/>
    <property type="evidence" value="ECO:0007669"/>
    <property type="project" value="UniProtKB-SubCell"/>
</dbReference>
<dbReference type="InterPro" id="IPR032782">
    <property type="entry name" value="KhpB_N"/>
</dbReference>
<dbReference type="CDD" id="cd02414">
    <property type="entry name" value="KH-II_Jag"/>
    <property type="match status" value="1"/>
</dbReference>
<proteinExistence type="inferred from homology"/>
<comment type="subcellular location">
    <subcellularLocation>
        <location evidence="6">Cytoplasm</location>
    </subcellularLocation>
</comment>
<dbReference type="GO" id="GO:0008360">
    <property type="term" value="P:regulation of cell shape"/>
    <property type="evidence" value="ECO:0007669"/>
    <property type="project" value="UniProtKB-KW"/>
</dbReference>
<keyword evidence="5 6" id="KW-0961">Cell wall biogenesis/degradation</keyword>
<comment type="similarity">
    <text evidence="6">Belongs to the KhpB RNA-binding protein family.</text>
</comment>
<keyword evidence="9" id="KW-1185">Reference proteome</keyword>
<dbReference type="HAMAP" id="MF_00867">
    <property type="entry name" value="KhpB"/>
    <property type="match status" value="1"/>
</dbReference>
<evidence type="ECO:0000259" key="7">
    <source>
        <dbReference type="PROSITE" id="PS51061"/>
    </source>
</evidence>
<dbReference type="Pfam" id="PF14804">
    <property type="entry name" value="Jag_N"/>
    <property type="match status" value="1"/>
</dbReference>
<dbReference type="AlphaFoldDB" id="A0A1T4SBG3"/>
<dbReference type="InterPro" id="IPR038008">
    <property type="entry name" value="Jag_KH"/>
</dbReference>
<evidence type="ECO:0000256" key="5">
    <source>
        <dbReference type="ARBA" id="ARBA00023316"/>
    </source>
</evidence>
<dbReference type="InterPro" id="IPR038247">
    <property type="entry name" value="Jag_N_dom_sf"/>
</dbReference>
<accession>A0A1T4SBG3</accession>
<dbReference type="EMBL" id="FUXM01000049">
    <property type="protein sequence ID" value="SKA25584.1"/>
    <property type="molecule type" value="Genomic_DNA"/>
</dbReference>
<comment type="function">
    <text evidence="6">A probable RNA chaperone. Forms a complex with KhpA which binds to cellular RNA and controls its expression. Plays a role in peptidoglycan (PG) homeostasis and cell length regulation.</text>
</comment>
<dbReference type="OrthoDB" id="9794483at2"/>
<comment type="caution">
    <text evidence="6">Lacks conserved residue(s) required for the propagation of feature annotation.</text>
</comment>
<dbReference type="Proteomes" id="UP000189933">
    <property type="component" value="Unassembled WGS sequence"/>
</dbReference>
<dbReference type="PANTHER" id="PTHR35800:SF1">
    <property type="entry name" value="RNA-BINDING PROTEIN KHPB"/>
    <property type="match status" value="1"/>
</dbReference>
<evidence type="ECO:0000313" key="8">
    <source>
        <dbReference type="EMBL" id="SKA25584.1"/>
    </source>
</evidence>
<dbReference type="SUPFAM" id="SSF82708">
    <property type="entry name" value="R3H domain"/>
    <property type="match status" value="1"/>
</dbReference>
<dbReference type="Gene3D" id="3.30.300.20">
    <property type="match status" value="1"/>
</dbReference>
<comment type="subunit">
    <text evidence="6">Forms a complex with KhpA.</text>
</comment>
<organism evidence="8 9">
    <name type="scientific">Carboxydocella sporoproducens DSM 16521</name>
    <dbReference type="NCBI Taxonomy" id="1121270"/>
    <lineage>
        <taxon>Bacteria</taxon>
        <taxon>Bacillati</taxon>
        <taxon>Bacillota</taxon>
        <taxon>Clostridia</taxon>
        <taxon>Eubacteriales</taxon>
        <taxon>Clostridiales Family XVI. Incertae Sedis</taxon>
        <taxon>Carboxydocella</taxon>
    </lineage>
</organism>
<dbReference type="CDD" id="cd02644">
    <property type="entry name" value="R3H_jag"/>
    <property type="match status" value="1"/>
</dbReference>
<dbReference type="PANTHER" id="PTHR35800">
    <property type="entry name" value="PROTEIN JAG"/>
    <property type="match status" value="1"/>
</dbReference>
<dbReference type="GO" id="GO:0003723">
    <property type="term" value="F:RNA binding"/>
    <property type="evidence" value="ECO:0007669"/>
    <property type="project" value="UniProtKB-UniRule"/>
</dbReference>
<dbReference type="InterPro" id="IPR036867">
    <property type="entry name" value="R3H_dom_sf"/>
</dbReference>
<comment type="domain">
    <text evidence="6">Has an N-terminal Jag-N domain and 2 RNA-binding domains (KH and R3H).</text>
</comment>
<dbReference type="RefSeq" id="WP_078666544.1">
    <property type="nucleotide sequence ID" value="NZ_FUXM01000049.1"/>
</dbReference>
<gene>
    <name evidence="6" type="primary">khpB</name>
    <name evidence="6" type="synonym">eloR</name>
    <name evidence="8" type="ORF">SAMN02745885_02577</name>
</gene>
<dbReference type="Gene3D" id="3.30.30.80">
    <property type="entry name" value="probable RNA-binding protein from clostridium symbiosum atcc 14940"/>
    <property type="match status" value="1"/>
</dbReference>
<dbReference type="InterPro" id="IPR034079">
    <property type="entry name" value="R3H_KhpB"/>
</dbReference>
<dbReference type="Gene3D" id="3.30.1370.50">
    <property type="entry name" value="R3H-like domain"/>
    <property type="match status" value="1"/>
</dbReference>
<keyword evidence="2 6" id="KW-0694">RNA-binding</keyword>
<dbReference type="Pfam" id="PF13083">
    <property type="entry name" value="KH_KhpA-B"/>
    <property type="match status" value="1"/>
</dbReference>
<dbReference type="Pfam" id="PF01424">
    <property type="entry name" value="R3H"/>
    <property type="match status" value="1"/>
</dbReference>
<evidence type="ECO:0000256" key="3">
    <source>
        <dbReference type="ARBA" id="ARBA00022960"/>
    </source>
</evidence>
<sequence>MRKECVKSGKTVEEAIAACLAELKVDRSQVQVEVLQEPSKGFMGLFSKQAQVKVIYIETPVNRAVSFLKSVCQKLGLNVEIEADVQGEYVTLNITGEDKEALGVLIGRRGDTLDALQYLVNLVANKQADDRQKFVLDVEGYRKRREQTLQRLALKMAEKVKRYGKEIALEPMSPQERRIIHTTLQNHKYVYTTSEGEEPYRKIVIFPKK</sequence>
<keyword evidence="4 6" id="KW-0143">Chaperone</keyword>
<dbReference type="GO" id="GO:0071555">
    <property type="term" value="P:cell wall organization"/>
    <property type="evidence" value="ECO:0007669"/>
    <property type="project" value="UniProtKB-KW"/>
</dbReference>
<dbReference type="GO" id="GO:0009252">
    <property type="term" value="P:peptidoglycan biosynthetic process"/>
    <property type="evidence" value="ECO:0007669"/>
    <property type="project" value="UniProtKB-UniRule"/>
</dbReference>
<dbReference type="InterPro" id="IPR015946">
    <property type="entry name" value="KH_dom-like_a/b"/>
</dbReference>
<dbReference type="InterPro" id="IPR039247">
    <property type="entry name" value="KhpB"/>
</dbReference>
<dbReference type="NCBIfam" id="NF041568">
    <property type="entry name" value="Jag_EloR"/>
    <property type="match status" value="1"/>
</dbReference>
<dbReference type="SMART" id="SM00393">
    <property type="entry name" value="R3H"/>
    <property type="match status" value="1"/>
</dbReference>
<keyword evidence="1 6" id="KW-0963">Cytoplasm</keyword>
<reference evidence="9" key="1">
    <citation type="submission" date="2017-02" db="EMBL/GenBank/DDBJ databases">
        <authorList>
            <person name="Varghese N."/>
            <person name="Submissions S."/>
        </authorList>
    </citation>
    <scope>NUCLEOTIDE SEQUENCE [LARGE SCALE GENOMIC DNA]</scope>
    <source>
        <strain evidence="9">DSM 16521</strain>
    </source>
</reference>
<evidence type="ECO:0000313" key="9">
    <source>
        <dbReference type="Proteomes" id="UP000189933"/>
    </source>
</evidence>
<feature type="domain" description="R3H" evidence="7">
    <location>
        <begin position="143"/>
        <end position="209"/>
    </location>
</feature>
<evidence type="ECO:0000256" key="2">
    <source>
        <dbReference type="ARBA" id="ARBA00022884"/>
    </source>
</evidence>
<keyword evidence="3 6" id="KW-0133">Cell shape</keyword>
<dbReference type="PROSITE" id="PS51061">
    <property type="entry name" value="R3H"/>
    <property type="match status" value="1"/>
</dbReference>
<dbReference type="SMART" id="SM01245">
    <property type="entry name" value="Jag_N"/>
    <property type="match status" value="1"/>
</dbReference>